<organism evidence="1 2">
    <name type="scientific">Hyaloperonospora arabidopsidis (strain Emoy2)</name>
    <name type="common">Downy mildew agent</name>
    <name type="synonym">Peronospora arabidopsidis</name>
    <dbReference type="NCBI Taxonomy" id="559515"/>
    <lineage>
        <taxon>Eukaryota</taxon>
        <taxon>Sar</taxon>
        <taxon>Stramenopiles</taxon>
        <taxon>Oomycota</taxon>
        <taxon>Peronosporomycetes</taxon>
        <taxon>Peronosporales</taxon>
        <taxon>Peronosporaceae</taxon>
        <taxon>Hyaloperonospora</taxon>
    </lineage>
</organism>
<dbReference type="InParanoid" id="M4B2R0"/>
<dbReference type="AlphaFoldDB" id="M4B2R0"/>
<dbReference type="EnsemblProtists" id="HpaT800558">
    <property type="protein sequence ID" value="HpaP800558"/>
    <property type="gene ID" value="HpaG800558"/>
</dbReference>
<evidence type="ECO:0000313" key="2">
    <source>
        <dbReference type="Proteomes" id="UP000011713"/>
    </source>
</evidence>
<name>M4B2R0_HYAAE</name>
<dbReference type="VEuPathDB" id="FungiDB:HpaG800558"/>
<sequence>MQRFAPSLAQDRLAPDVCCDSVALYIQEHGWLSNLRQALVEADRVDSLERTCLSTEVSYGRGYFYSSI</sequence>
<proteinExistence type="predicted"/>
<keyword evidence="2" id="KW-1185">Reference proteome</keyword>
<accession>M4B2R0</accession>
<dbReference type="HOGENOM" id="CLU_2799420_0_0_1"/>
<reference evidence="2" key="1">
    <citation type="journal article" date="2010" name="Science">
        <title>Signatures of adaptation to obligate biotrophy in the Hyaloperonospora arabidopsidis genome.</title>
        <authorList>
            <person name="Baxter L."/>
            <person name="Tripathy S."/>
            <person name="Ishaque N."/>
            <person name="Boot N."/>
            <person name="Cabral A."/>
            <person name="Kemen E."/>
            <person name="Thines M."/>
            <person name="Ah-Fong A."/>
            <person name="Anderson R."/>
            <person name="Badejoko W."/>
            <person name="Bittner-Eddy P."/>
            <person name="Boore J.L."/>
            <person name="Chibucos M.C."/>
            <person name="Coates M."/>
            <person name="Dehal P."/>
            <person name="Delehaunty K."/>
            <person name="Dong S."/>
            <person name="Downton P."/>
            <person name="Dumas B."/>
            <person name="Fabro G."/>
            <person name="Fronick C."/>
            <person name="Fuerstenberg S.I."/>
            <person name="Fulton L."/>
            <person name="Gaulin E."/>
            <person name="Govers F."/>
            <person name="Hughes L."/>
            <person name="Humphray S."/>
            <person name="Jiang R.H."/>
            <person name="Judelson H."/>
            <person name="Kamoun S."/>
            <person name="Kyung K."/>
            <person name="Meijer H."/>
            <person name="Minx P."/>
            <person name="Morris P."/>
            <person name="Nelson J."/>
            <person name="Phuntumart V."/>
            <person name="Qutob D."/>
            <person name="Rehmany A."/>
            <person name="Rougon-Cardoso A."/>
            <person name="Ryden P."/>
            <person name="Torto-Alalibo T."/>
            <person name="Studholme D."/>
            <person name="Wang Y."/>
            <person name="Win J."/>
            <person name="Wood J."/>
            <person name="Clifton S.W."/>
            <person name="Rogers J."/>
            <person name="Van den Ackerveken G."/>
            <person name="Jones J.D."/>
            <person name="McDowell J.M."/>
            <person name="Beynon J."/>
            <person name="Tyler B.M."/>
        </authorList>
    </citation>
    <scope>NUCLEOTIDE SEQUENCE [LARGE SCALE GENOMIC DNA]</scope>
    <source>
        <strain evidence="2">Emoy2</strain>
    </source>
</reference>
<evidence type="ECO:0000313" key="1">
    <source>
        <dbReference type="EnsemblProtists" id="HpaP800558"/>
    </source>
</evidence>
<dbReference type="EMBL" id="JH598094">
    <property type="status" value="NOT_ANNOTATED_CDS"/>
    <property type="molecule type" value="Genomic_DNA"/>
</dbReference>
<protein>
    <submittedName>
        <fullName evidence="1">Uncharacterized protein</fullName>
    </submittedName>
</protein>
<dbReference type="Proteomes" id="UP000011713">
    <property type="component" value="Unassembled WGS sequence"/>
</dbReference>
<reference evidence="1" key="2">
    <citation type="submission" date="2015-06" db="UniProtKB">
        <authorList>
            <consortium name="EnsemblProtists"/>
        </authorList>
    </citation>
    <scope>IDENTIFICATION</scope>
    <source>
        <strain evidence="1">Emoy2</strain>
    </source>
</reference>